<proteinExistence type="predicted"/>
<dbReference type="EMBL" id="MK356558">
    <property type="protein sequence ID" value="QBM91447.1"/>
    <property type="molecule type" value="Genomic_DNA"/>
</dbReference>
<accession>A0A482ETB4</accession>
<evidence type="ECO:0000313" key="2">
    <source>
        <dbReference type="EMBL" id="QBM91447.1"/>
    </source>
</evidence>
<keyword evidence="2" id="KW-0614">Plasmid</keyword>
<protein>
    <submittedName>
        <fullName evidence="2">Uncharacterized protein</fullName>
    </submittedName>
</protein>
<reference evidence="2" key="1">
    <citation type="submission" date="2019-01" db="EMBL/GenBank/DDBJ databases">
        <title>Salmonella strain 1423 plasmid sequences.</title>
        <authorList>
            <person name="Chen K."/>
            <person name="Chen S."/>
        </authorList>
    </citation>
    <scope>NUCLEOTIDE SEQUENCE</scope>
    <source>
        <strain evidence="2">Sa1423</strain>
        <plasmid evidence="2">pSa1423-160k</plasmid>
    </source>
</reference>
<sequence length="30" mass="3220">MVMRTMLMNANTGGKPGKNAAQSWLAGRRA</sequence>
<gene>
    <name evidence="2" type="ORF">NNIBIDOC_00118</name>
</gene>
<feature type="region of interest" description="Disordered" evidence="1">
    <location>
        <begin position="1"/>
        <end position="30"/>
    </location>
</feature>
<dbReference type="AlphaFoldDB" id="A0A482ETB4"/>
<name>A0A482ETB4_SALSP</name>
<organism evidence="2">
    <name type="scientific">Salmonella sp</name>
    <dbReference type="NCBI Taxonomy" id="599"/>
    <lineage>
        <taxon>Bacteria</taxon>
        <taxon>Pseudomonadati</taxon>
        <taxon>Pseudomonadota</taxon>
        <taxon>Gammaproteobacteria</taxon>
        <taxon>Enterobacterales</taxon>
        <taxon>Enterobacteriaceae</taxon>
        <taxon>Salmonella</taxon>
    </lineage>
</organism>
<geneLocation type="plasmid" evidence="2">
    <name>pSa1423-160k</name>
</geneLocation>
<evidence type="ECO:0000256" key="1">
    <source>
        <dbReference type="SAM" id="MobiDB-lite"/>
    </source>
</evidence>